<evidence type="ECO:0000259" key="5">
    <source>
        <dbReference type="PROSITE" id="PS50089"/>
    </source>
</evidence>
<dbReference type="PROSITE" id="PS50089">
    <property type="entry name" value="ZF_RING_2"/>
    <property type="match status" value="1"/>
</dbReference>
<feature type="compositionally biased region" description="Acidic residues" evidence="4">
    <location>
        <begin position="333"/>
        <end position="344"/>
    </location>
</feature>
<protein>
    <recommendedName>
        <fullName evidence="5">RING-type domain-containing protein</fullName>
    </recommendedName>
</protein>
<dbReference type="EMBL" id="MN739001">
    <property type="protein sequence ID" value="QHT34505.1"/>
    <property type="molecule type" value="Genomic_DNA"/>
</dbReference>
<evidence type="ECO:0000256" key="3">
    <source>
        <dbReference type="ARBA" id="ARBA00022833"/>
    </source>
</evidence>
<evidence type="ECO:0000256" key="1">
    <source>
        <dbReference type="ARBA" id="ARBA00022723"/>
    </source>
</evidence>
<dbReference type="GO" id="GO:0008270">
    <property type="term" value="F:zinc ion binding"/>
    <property type="evidence" value="ECO:0007669"/>
    <property type="project" value="UniProtKB-KW"/>
</dbReference>
<dbReference type="PANTHER" id="PTHR45969:SF69">
    <property type="entry name" value="FINGER DOMAIN PROTEIN, PUTATIVE (AFU_ORTHOLOGUE AFUA_3G12190)-RELATED"/>
    <property type="match status" value="1"/>
</dbReference>
<organism evidence="6">
    <name type="scientific">viral metagenome</name>
    <dbReference type="NCBI Taxonomy" id="1070528"/>
    <lineage>
        <taxon>unclassified sequences</taxon>
        <taxon>metagenomes</taxon>
        <taxon>organismal metagenomes</taxon>
    </lineage>
</organism>
<dbReference type="InterPro" id="IPR001841">
    <property type="entry name" value="Znf_RING"/>
</dbReference>
<keyword evidence="1" id="KW-0479">Metal-binding</keyword>
<evidence type="ECO:0000256" key="4">
    <source>
        <dbReference type="SAM" id="MobiDB-lite"/>
    </source>
</evidence>
<accession>A0A6C0F5R1</accession>
<dbReference type="SMART" id="SM00184">
    <property type="entry name" value="RING"/>
    <property type="match status" value="1"/>
</dbReference>
<dbReference type="InterPro" id="IPR013083">
    <property type="entry name" value="Znf_RING/FYVE/PHD"/>
</dbReference>
<name>A0A6C0F5R1_9ZZZZ</name>
<dbReference type="GO" id="GO:0061630">
    <property type="term" value="F:ubiquitin protein ligase activity"/>
    <property type="evidence" value="ECO:0007669"/>
    <property type="project" value="TreeGrafter"/>
</dbReference>
<dbReference type="GO" id="GO:0016567">
    <property type="term" value="P:protein ubiquitination"/>
    <property type="evidence" value="ECO:0007669"/>
    <property type="project" value="TreeGrafter"/>
</dbReference>
<proteinExistence type="predicted"/>
<feature type="region of interest" description="Disordered" evidence="4">
    <location>
        <begin position="325"/>
        <end position="365"/>
    </location>
</feature>
<dbReference type="Pfam" id="PF13639">
    <property type="entry name" value="zf-RING_2"/>
    <property type="match status" value="1"/>
</dbReference>
<dbReference type="PANTHER" id="PTHR45969">
    <property type="entry name" value="RING ZINC FINGER PROTEIN-RELATED"/>
    <property type="match status" value="1"/>
</dbReference>
<feature type="region of interest" description="Disordered" evidence="4">
    <location>
        <begin position="1"/>
        <end position="32"/>
    </location>
</feature>
<evidence type="ECO:0000256" key="2">
    <source>
        <dbReference type="ARBA" id="ARBA00022771"/>
    </source>
</evidence>
<keyword evidence="2" id="KW-0863">Zinc-finger</keyword>
<dbReference type="SUPFAM" id="SSF57850">
    <property type="entry name" value="RING/U-box"/>
    <property type="match status" value="1"/>
</dbReference>
<keyword evidence="3" id="KW-0862">Zinc</keyword>
<dbReference type="Gene3D" id="3.30.40.10">
    <property type="entry name" value="Zinc/RING finger domain, C3HC4 (zinc finger)"/>
    <property type="match status" value="1"/>
</dbReference>
<dbReference type="AlphaFoldDB" id="A0A6C0F5R1"/>
<reference evidence="6" key="1">
    <citation type="journal article" date="2020" name="Nature">
        <title>Giant virus diversity and host interactions through global metagenomics.</title>
        <authorList>
            <person name="Schulz F."/>
            <person name="Roux S."/>
            <person name="Paez-Espino D."/>
            <person name="Jungbluth S."/>
            <person name="Walsh D.A."/>
            <person name="Denef V.J."/>
            <person name="McMahon K.D."/>
            <person name="Konstantinidis K.T."/>
            <person name="Eloe-Fadrosh E.A."/>
            <person name="Kyrpides N.C."/>
            <person name="Woyke T."/>
        </authorList>
    </citation>
    <scope>NUCLEOTIDE SEQUENCE</scope>
    <source>
        <strain evidence="6">GVMAG-M-3300009163-63</strain>
    </source>
</reference>
<evidence type="ECO:0000313" key="6">
    <source>
        <dbReference type="EMBL" id="QHT34505.1"/>
    </source>
</evidence>
<feature type="domain" description="RING-type" evidence="5">
    <location>
        <begin position="82"/>
        <end position="123"/>
    </location>
</feature>
<sequence>MPALTRSSSNRQQNTTNTTNTTNTNNPDTVTALPLTTPNVPTVPMPPMAPKAASKCHCLLSSLNLESPKSKSNNVDVDLGYCCICCDDITCGKGRFVLECGHTFHGNCILRSFSHDSRCPMCRAQVDAAEKILNRVMLPSALRINSSVISAAADHFIEDMGSITVANVIHRMLLMSSDNPDMRSIQIPYIKRILVQFATMFITGIAFSMRDGEQHDVQEPVPIDVVNNEDPLRREDEYDAAISNPAIDAAVSYQSIVSSDMNFDVSEPDNVTAILLRRAITLSELGSQRAELGSRRAARAHARRQQMQLVQQHLRTEMLRRQAIAEQHADGQENSDDDDDETVVMEEQQQQQQQEQEENPWGPQF</sequence>